<evidence type="ECO:0000256" key="3">
    <source>
        <dbReference type="ARBA" id="ARBA00014962"/>
    </source>
</evidence>
<dbReference type="GO" id="GO:0005886">
    <property type="term" value="C:plasma membrane"/>
    <property type="evidence" value="ECO:0007669"/>
    <property type="project" value="UniProtKB-SubCell"/>
</dbReference>
<evidence type="ECO:0000256" key="1">
    <source>
        <dbReference type="ARBA" id="ARBA00004162"/>
    </source>
</evidence>
<dbReference type="PRINTS" id="PR01853">
    <property type="entry name" value="YAJCTRNLCASE"/>
</dbReference>
<dbReference type="SMART" id="SM01323">
    <property type="entry name" value="YajC"/>
    <property type="match status" value="1"/>
</dbReference>
<dbReference type="InterPro" id="IPR003849">
    <property type="entry name" value="Preprotein_translocase_YajC"/>
</dbReference>
<keyword evidence="4" id="KW-0813">Transport</keyword>
<dbReference type="PANTHER" id="PTHR33909">
    <property type="entry name" value="SEC TRANSLOCON ACCESSORY COMPLEX SUBUNIT YAJC"/>
    <property type="match status" value="1"/>
</dbReference>
<proteinExistence type="inferred from homology"/>
<dbReference type="AlphaFoldDB" id="A0AAE3CKU9"/>
<keyword evidence="5" id="KW-1003">Cell membrane</keyword>
<reference evidence="12" key="1">
    <citation type="journal article" date="2021" name="ISME J.">
        <title>Genomic evolution of the class Acidithiobacillia: deep-branching Proteobacteria living in extreme acidic conditions.</title>
        <authorList>
            <person name="Moya-Beltran A."/>
            <person name="Beard S."/>
            <person name="Rojas-Villalobos C."/>
            <person name="Issotta F."/>
            <person name="Gallardo Y."/>
            <person name="Ulloa R."/>
            <person name="Giaveno A."/>
            <person name="Degli Esposti M."/>
            <person name="Johnson D.B."/>
            <person name="Quatrini R."/>
        </authorList>
    </citation>
    <scope>NUCLEOTIDE SEQUENCE</scope>
    <source>
        <strain evidence="12">VAN18-1</strain>
    </source>
</reference>
<comment type="caution">
    <text evidence="12">The sequence shown here is derived from an EMBL/GenBank/DDBJ whole genome shotgun (WGS) entry which is preliminary data.</text>
</comment>
<evidence type="ECO:0000256" key="7">
    <source>
        <dbReference type="ARBA" id="ARBA00022927"/>
    </source>
</evidence>
<evidence type="ECO:0000256" key="6">
    <source>
        <dbReference type="ARBA" id="ARBA00022692"/>
    </source>
</evidence>
<keyword evidence="13" id="KW-1185">Reference proteome</keyword>
<gene>
    <name evidence="12" type="primary">yajC</name>
    <name evidence="12" type="ORF">HFQ13_13575</name>
</gene>
<keyword evidence="8 11" id="KW-1133">Transmembrane helix</keyword>
<dbReference type="EMBL" id="JAAXYO010000184">
    <property type="protein sequence ID" value="MBU2789217.1"/>
    <property type="molecule type" value="Genomic_DNA"/>
</dbReference>
<feature type="transmembrane region" description="Helical" evidence="11">
    <location>
        <begin position="23"/>
        <end position="42"/>
    </location>
</feature>
<comment type="similarity">
    <text evidence="2">Belongs to the YajC family.</text>
</comment>
<dbReference type="PANTHER" id="PTHR33909:SF1">
    <property type="entry name" value="SEC TRANSLOCON ACCESSORY COMPLEX SUBUNIT YAJC"/>
    <property type="match status" value="1"/>
</dbReference>
<evidence type="ECO:0000256" key="4">
    <source>
        <dbReference type="ARBA" id="ARBA00022448"/>
    </source>
</evidence>
<dbReference type="Proteomes" id="UP001197378">
    <property type="component" value="Unassembled WGS sequence"/>
</dbReference>
<evidence type="ECO:0000256" key="8">
    <source>
        <dbReference type="ARBA" id="ARBA00022989"/>
    </source>
</evidence>
<keyword evidence="9" id="KW-0811">Translocation</keyword>
<keyword evidence="6 11" id="KW-0812">Transmembrane</keyword>
<dbReference type="GO" id="GO:0015031">
    <property type="term" value="P:protein transport"/>
    <property type="evidence" value="ECO:0007669"/>
    <property type="project" value="UniProtKB-KW"/>
</dbReference>
<protein>
    <recommendedName>
        <fullName evidence="3">Sec translocon accessory complex subunit YajC</fullName>
    </recommendedName>
</protein>
<evidence type="ECO:0000313" key="13">
    <source>
        <dbReference type="Proteomes" id="UP001197378"/>
    </source>
</evidence>
<sequence length="112" mass="12030">MDFSPIATAHAATTGAGGGTDSMIFQFLPLIFIFAIFYFLLIRPQSKKAKAQRDMVAAISKGDELVTSGGLAGRVMQAGDEYLHLEIAENTVVKIQRSAVSMVLPKGTLKKL</sequence>
<accession>A0AAE3CKU9</accession>
<evidence type="ECO:0000256" key="9">
    <source>
        <dbReference type="ARBA" id="ARBA00023010"/>
    </source>
</evidence>
<evidence type="ECO:0000256" key="5">
    <source>
        <dbReference type="ARBA" id="ARBA00022475"/>
    </source>
</evidence>
<organism evidence="12 13">
    <name type="scientific">Igneacidithiobacillus copahuensis</name>
    <dbReference type="NCBI Taxonomy" id="2724909"/>
    <lineage>
        <taxon>Bacteria</taxon>
        <taxon>Pseudomonadati</taxon>
        <taxon>Pseudomonadota</taxon>
        <taxon>Acidithiobacillia</taxon>
        <taxon>Acidithiobacillales</taxon>
        <taxon>Acidithiobacillaceae</taxon>
        <taxon>Igneacidithiobacillus</taxon>
    </lineage>
</organism>
<evidence type="ECO:0000256" key="11">
    <source>
        <dbReference type="SAM" id="Phobius"/>
    </source>
</evidence>
<dbReference type="RefSeq" id="WP_215873178.1">
    <property type="nucleotide sequence ID" value="NZ_JAAXYO010000184.1"/>
</dbReference>
<evidence type="ECO:0000256" key="2">
    <source>
        <dbReference type="ARBA" id="ARBA00006742"/>
    </source>
</evidence>
<evidence type="ECO:0000256" key="10">
    <source>
        <dbReference type="ARBA" id="ARBA00023136"/>
    </source>
</evidence>
<dbReference type="Pfam" id="PF02699">
    <property type="entry name" value="YajC"/>
    <property type="match status" value="1"/>
</dbReference>
<dbReference type="NCBIfam" id="TIGR00739">
    <property type="entry name" value="yajC"/>
    <property type="match status" value="1"/>
</dbReference>
<name>A0AAE3CKU9_9PROT</name>
<evidence type="ECO:0000313" key="12">
    <source>
        <dbReference type="EMBL" id="MBU2789217.1"/>
    </source>
</evidence>
<comment type="subcellular location">
    <subcellularLocation>
        <location evidence="1">Cell membrane</location>
        <topology evidence="1">Single-pass membrane protein</topology>
    </subcellularLocation>
</comment>
<keyword evidence="10 11" id="KW-0472">Membrane</keyword>
<keyword evidence="7" id="KW-0653">Protein transport</keyword>